<feature type="compositionally biased region" description="Acidic residues" evidence="2">
    <location>
        <begin position="283"/>
        <end position="334"/>
    </location>
</feature>
<reference evidence="4" key="2">
    <citation type="submission" date="2023-06" db="EMBL/GenBank/DDBJ databases">
        <authorList>
            <consortium name="Lawrence Berkeley National Laboratory"/>
            <person name="Haridas S."/>
            <person name="Hensen N."/>
            <person name="Bonometti L."/>
            <person name="Westerberg I."/>
            <person name="Brannstrom I.O."/>
            <person name="Guillou S."/>
            <person name="Cros-Aarteil S."/>
            <person name="Calhoun S."/>
            <person name="Kuo A."/>
            <person name="Mondo S."/>
            <person name="Pangilinan J."/>
            <person name="Riley R."/>
            <person name="Labutti K."/>
            <person name="Andreopoulos B."/>
            <person name="Lipzen A."/>
            <person name="Chen C."/>
            <person name="Yanf M."/>
            <person name="Daum C."/>
            <person name="Ng V."/>
            <person name="Clum A."/>
            <person name="Steindorff A."/>
            <person name="Ohm R."/>
            <person name="Martin F."/>
            <person name="Silar P."/>
            <person name="Natvig D."/>
            <person name="Lalanne C."/>
            <person name="Gautier V."/>
            <person name="Ament-Velasquez S.L."/>
            <person name="Kruys A."/>
            <person name="Hutchinson M.I."/>
            <person name="Powell A.J."/>
            <person name="Barry K."/>
            <person name="Miller A.N."/>
            <person name="Grigoriev I.V."/>
            <person name="Debuchy R."/>
            <person name="Gladieux P."/>
            <person name="Thoren M.H."/>
            <person name="Johannesson H."/>
        </authorList>
    </citation>
    <scope>NUCLEOTIDE SEQUENCE</scope>
    <source>
        <strain evidence="4">CBS 560.94</strain>
    </source>
</reference>
<dbReference type="GeneID" id="87864151"/>
<sequence>MQSLGKRKRTEEEDVEKVFTKYWGELHHALKTAKGFERQRQSKRLHDRSTPQDKKARIENEIVVLKSLDLYQAAHAHLCFSLLRIKRIAECPNLPEAVKRGVSKPMLTEEERTALHNVTSALCARQEVRTVTDKAIVGICKAMGIEPPEKKGKKGKNQPKEKEGLKTEEAKENRDNKTTKDKKEEEKKDTKVDKKAKEKGKKDDKPTEKTKTKEKPAKKEAVAEQNSDHDEEPVNEEEEEKVLSKYDDLLGGSSSESDADDEEARFASKAAVKKRPIAKELDPMEITDDEEGGYGDDLDPMEITDDEAEDGDSEQNGDGSDDEFEGFSDSEDEGSNTKLQEEQSEDENQDEEEDDSDSDNSGIDAAPSKKKSKSSSSTANTQKLQNFTMDSTFLPTLMGGYISGSESASDVDVAPARKNRRGQRARQAIWEKKFKEEAKHLKKQQNARDAGWDMKRGAVESSDGKPWKKGSLLDIKNKGKEGGEEGGEDKGGDAQTGGAGAAAARGGDRGRGGGGRGGRGGAGRGGSFGSGRGDAGAAPAPPARAPTKRDDSGPLHPSWEAKKKAKEKEMMSAPFQGKKITFD</sequence>
<evidence type="ECO:0000256" key="2">
    <source>
        <dbReference type="SAM" id="MobiDB-lite"/>
    </source>
</evidence>
<gene>
    <name evidence="4" type="ORF">B0H65DRAFT_469245</name>
</gene>
<organism evidence="4 5">
    <name type="scientific">Neurospora tetraspora</name>
    <dbReference type="NCBI Taxonomy" id="94610"/>
    <lineage>
        <taxon>Eukaryota</taxon>
        <taxon>Fungi</taxon>
        <taxon>Dikarya</taxon>
        <taxon>Ascomycota</taxon>
        <taxon>Pezizomycotina</taxon>
        <taxon>Sordariomycetes</taxon>
        <taxon>Sordariomycetidae</taxon>
        <taxon>Sordariales</taxon>
        <taxon>Sordariaceae</taxon>
        <taxon>Neurospora</taxon>
    </lineage>
</organism>
<feature type="region of interest" description="Disordered" evidence="2">
    <location>
        <begin position="34"/>
        <end position="53"/>
    </location>
</feature>
<feature type="compositionally biased region" description="Acidic residues" evidence="2">
    <location>
        <begin position="229"/>
        <end position="240"/>
    </location>
</feature>
<dbReference type="InterPro" id="IPR037393">
    <property type="entry name" value="Bud22/SRFB1"/>
</dbReference>
<keyword evidence="1" id="KW-0175">Coiled coil</keyword>
<feature type="region of interest" description="Disordered" evidence="2">
    <location>
        <begin position="146"/>
        <end position="583"/>
    </location>
</feature>
<feature type="compositionally biased region" description="Basic and acidic residues" evidence="2">
    <location>
        <begin position="450"/>
        <end position="466"/>
    </location>
</feature>
<accession>A0AAE0JCM9</accession>
<protein>
    <submittedName>
        <fullName evidence="4">Bud-site selection protein</fullName>
    </submittedName>
</protein>
<dbReference type="Proteomes" id="UP001278500">
    <property type="component" value="Unassembled WGS sequence"/>
</dbReference>
<comment type="caution">
    <text evidence="4">The sequence shown here is derived from an EMBL/GenBank/DDBJ whole genome shotgun (WGS) entry which is preliminary data.</text>
</comment>
<feature type="domain" description="Bud22" evidence="3">
    <location>
        <begin position="25"/>
        <end position="268"/>
    </location>
</feature>
<dbReference type="RefSeq" id="XP_062680549.1">
    <property type="nucleotide sequence ID" value="XM_062826997.1"/>
</dbReference>
<reference evidence="4" key="1">
    <citation type="journal article" date="2023" name="Mol. Phylogenet. Evol.">
        <title>Genome-scale phylogeny and comparative genomics of the fungal order Sordariales.</title>
        <authorList>
            <person name="Hensen N."/>
            <person name="Bonometti L."/>
            <person name="Westerberg I."/>
            <person name="Brannstrom I.O."/>
            <person name="Guillou S."/>
            <person name="Cros-Aarteil S."/>
            <person name="Calhoun S."/>
            <person name="Haridas S."/>
            <person name="Kuo A."/>
            <person name="Mondo S."/>
            <person name="Pangilinan J."/>
            <person name="Riley R."/>
            <person name="LaButti K."/>
            <person name="Andreopoulos B."/>
            <person name="Lipzen A."/>
            <person name="Chen C."/>
            <person name="Yan M."/>
            <person name="Daum C."/>
            <person name="Ng V."/>
            <person name="Clum A."/>
            <person name="Steindorff A."/>
            <person name="Ohm R.A."/>
            <person name="Martin F."/>
            <person name="Silar P."/>
            <person name="Natvig D.O."/>
            <person name="Lalanne C."/>
            <person name="Gautier V."/>
            <person name="Ament-Velasquez S.L."/>
            <person name="Kruys A."/>
            <person name="Hutchinson M.I."/>
            <person name="Powell A.J."/>
            <person name="Barry K."/>
            <person name="Miller A.N."/>
            <person name="Grigoriev I.V."/>
            <person name="Debuchy R."/>
            <person name="Gladieux P."/>
            <person name="Hiltunen Thoren M."/>
            <person name="Johannesson H."/>
        </authorList>
    </citation>
    <scope>NUCLEOTIDE SEQUENCE</scope>
    <source>
        <strain evidence="4">CBS 560.94</strain>
    </source>
</reference>
<dbReference type="EMBL" id="JAUEPP010000005">
    <property type="protein sequence ID" value="KAK3342756.1"/>
    <property type="molecule type" value="Genomic_DNA"/>
</dbReference>
<keyword evidence="5" id="KW-1185">Reference proteome</keyword>
<dbReference type="PANTHER" id="PTHR23325">
    <property type="entry name" value="SERUM RESPONSE FACTOR-BINDING"/>
    <property type="match status" value="1"/>
</dbReference>
<dbReference type="GO" id="GO:0030490">
    <property type="term" value="P:maturation of SSU-rRNA"/>
    <property type="evidence" value="ECO:0007669"/>
    <property type="project" value="TreeGrafter"/>
</dbReference>
<feature type="compositionally biased region" description="Basic and acidic residues" evidence="2">
    <location>
        <begin position="158"/>
        <end position="228"/>
    </location>
</feature>
<dbReference type="InterPro" id="IPR015158">
    <property type="entry name" value="Bud22_dom"/>
</dbReference>
<feature type="compositionally biased region" description="Basic and acidic residues" evidence="2">
    <location>
        <begin position="475"/>
        <end position="492"/>
    </location>
</feature>
<feature type="compositionally biased region" description="Gly residues" evidence="2">
    <location>
        <begin position="512"/>
        <end position="534"/>
    </location>
</feature>
<feature type="compositionally biased region" description="Acidic residues" evidence="2">
    <location>
        <begin position="342"/>
        <end position="358"/>
    </location>
</feature>
<dbReference type="GO" id="GO:0030686">
    <property type="term" value="C:90S preribosome"/>
    <property type="evidence" value="ECO:0007669"/>
    <property type="project" value="TreeGrafter"/>
</dbReference>
<dbReference type="AlphaFoldDB" id="A0AAE0JCM9"/>
<dbReference type="PANTHER" id="PTHR23325:SF1">
    <property type="entry name" value="SERUM RESPONSE FACTOR-BINDING PROTEIN 1"/>
    <property type="match status" value="1"/>
</dbReference>
<dbReference type="Pfam" id="PF09073">
    <property type="entry name" value="BUD22"/>
    <property type="match status" value="2"/>
</dbReference>
<feature type="domain" description="Bud22" evidence="3">
    <location>
        <begin position="289"/>
        <end position="583"/>
    </location>
</feature>
<feature type="compositionally biased region" description="Basic and acidic residues" evidence="2">
    <location>
        <begin position="547"/>
        <end position="570"/>
    </location>
</feature>
<name>A0AAE0JCM9_9PEZI</name>
<feature type="compositionally biased region" description="Polar residues" evidence="2">
    <location>
        <begin position="378"/>
        <end position="394"/>
    </location>
</feature>
<proteinExistence type="predicted"/>
<evidence type="ECO:0000313" key="4">
    <source>
        <dbReference type="EMBL" id="KAK3342756.1"/>
    </source>
</evidence>
<evidence type="ECO:0000256" key="1">
    <source>
        <dbReference type="ARBA" id="ARBA00023054"/>
    </source>
</evidence>
<feature type="compositionally biased region" description="Basic and acidic residues" evidence="2">
    <location>
        <begin position="429"/>
        <end position="439"/>
    </location>
</feature>
<evidence type="ECO:0000259" key="3">
    <source>
        <dbReference type="Pfam" id="PF09073"/>
    </source>
</evidence>
<dbReference type="GO" id="GO:0005634">
    <property type="term" value="C:nucleus"/>
    <property type="evidence" value="ECO:0007669"/>
    <property type="project" value="TreeGrafter"/>
</dbReference>
<evidence type="ECO:0000313" key="5">
    <source>
        <dbReference type="Proteomes" id="UP001278500"/>
    </source>
</evidence>